<sequence length="58" mass="6572">MDVLLKQIECFMDNAANAFELADARNECKKKPNQVEALSSIIFYLNSSDWSFVVITQA</sequence>
<reference evidence="1" key="1">
    <citation type="submission" date="2019-04" db="EMBL/GenBank/DDBJ databases">
        <authorList>
            <person name="Brambilla D."/>
        </authorList>
    </citation>
    <scope>NUCLEOTIDE SEQUENCE</scope>
    <source>
        <strain evidence="1">BAL1</strain>
    </source>
</reference>
<proteinExistence type="predicted"/>
<dbReference type="AlphaFoldDB" id="A0A486XIV2"/>
<name>A0A486XIV2_9GAMM</name>
<dbReference type="EMBL" id="CAAJGR010000002">
    <property type="protein sequence ID" value="VHO00066.1"/>
    <property type="molecule type" value="Genomic_DNA"/>
</dbReference>
<protein>
    <submittedName>
        <fullName evidence="1">Uncharacterized protein</fullName>
    </submittedName>
</protein>
<gene>
    <name evidence="1" type="ORF">BAL341_070</name>
</gene>
<evidence type="ECO:0000313" key="1">
    <source>
        <dbReference type="EMBL" id="VHO00066.1"/>
    </source>
</evidence>
<organism evidence="1">
    <name type="scientific">Rheinheimera sp. BAL341</name>
    <dbReference type="NCBI Taxonomy" id="1708203"/>
    <lineage>
        <taxon>Bacteria</taxon>
        <taxon>Pseudomonadati</taxon>
        <taxon>Pseudomonadota</taxon>
        <taxon>Gammaproteobacteria</taxon>
        <taxon>Chromatiales</taxon>
        <taxon>Chromatiaceae</taxon>
        <taxon>Rheinheimera</taxon>
    </lineage>
</organism>
<accession>A0A486XIV2</accession>